<dbReference type="PIRSF" id="PIRSF000388">
    <property type="entry name" value="Pantoate_hydroxy_MeTrfase"/>
    <property type="match status" value="1"/>
</dbReference>
<evidence type="ECO:0000256" key="2">
    <source>
        <dbReference type="ARBA" id="ARBA00008676"/>
    </source>
</evidence>
<dbReference type="InterPro" id="IPR015813">
    <property type="entry name" value="Pyrv/PenolPyrv_kinase-like_dom"/>
</dbReference>
<dbReference type="InterPro" id="IPR040442">
    <property type="entry name" value="Pyrv_kinase-like_dom_sf"/>
</dbReference>
<dbReference type="InterPro" id="IPR003700">
    <property type="entry name" value="Pantoate_hydroxy_MeTrfase"/>
</dbReference>
<dbReference type="PANTHER" id="PTHR20881">
    <property type="entry name" value="3-METHYL-2-OXOBUTANOATE HYDROXYMETHYLTRANSFERASE"/>
    <property type="match status" value="1"/>
</dbReference>
<dbReference type="UniPathway" id="UPA00028">
    <property type="reaction ID" value="UER00003"/>
</dbReference>
<sequence length="235" mass="25741">MYREKKPISFLTAHDYISGVLADRAEVDAVLVGDSLAMVCLGYSTFDSAVKMMKRGKADAVKIEGGKELVPSIKKLTTMGIPVLGHIGLTPQRQSSLGGFKVQGKTADSALSILEDAFALQEAGCFAMVLEAVPDRVGELVTQRLSVPTIGIGAGPGTSGQVLVQLDMLGGFDSFVPKFLKRYANYLDDNVRAITQYRDEVKSHQFPQKEHCYTIKDQEFEKFQETVNQLYPVNN</sequence>
<dbReference type="EMBL" id="SWFS01000430">
    <property type="protein sequence ID" value="KAA8904453.1"/>
    <property type="molecule type" value="Genomic_DNA"/>
</dbReference>
<evidence type="ECO:0000256" key="4">
    <source>
        <dbReference type="ARBA" id="ARBA00022679"/>
    </source>
</evidence>
<organism evidence="6 7">
    <name type="scientific">Trichomonascus ciferrii</name>
    <dbReference type="NCBI Taxonomy" id="44093"/>
    <lineage>
        <taxon>Eukaryota</taxon>
        <taxon>Fungi</taxon>
        <taxon>Dikarya</taxon>
        <taxon>Ascomycota</taxon>
        <taxon>Saccharomycotina</taxon>
        <taxon>Dipodascomycetes</taxon>
        <taxon>Dipodascales</taxon>
        <taxon>Trichomonascaceae</taxon>
        <taxon>Trichomonascus</taxon>
        <taxon>Trichomonascus ciferrii complex</taxon>
    </lineage>
</organism>
<proteinExistence type="inferred from homology"/>
<protein>
    <recommendedName>
        <fullName evidence="3">3-methyl-2-oxobutanoate hydroxymethyltransferase</fullName>
        <ecNumber evidence="3">2.1.2.11</ecNumber>
    </recommendedName>
</protein>
<comment type="catalytic activity">
    <reaction evidence="5">
        <text>(6R)-5,10-methylene-5,6,7,8-tetrahydrofolate + 3-methyl-2-oxobutanoate + H2O = 2-dehydropantoate + (6S)-5,6,7,8-tetrahydrofolate</text>
        <dbReference type="Rhea" id="RHEA:11824"/>
        <dbReference type="ChEBI" id="CHEBI:11561"/>
        <dbReference type="ChEBI" id="CHEBI:11851"/>
        <dbReference type="ChEBI" id="CHEBI:15377"/>
        <dbReference type="ChEBI" id="CHEBI:15636"/>
        <dbReference type="ChEBI" id="CHEBI:57453"/>
        <dbReference type="EC" id="2.1.2.11"/>
    </reaction>
</comment>
<name>A0A642US24_9ASCO</name>
<evidence type="ECO:0000256" key="5">
    <source>
        <dbReference type="ARBA" id="ARBA00049172"/>
    </source>
</evidence>
<dbReference type="SUPFAM" id="SSF51621">
    <property type="entry name" value="Phosphoenolpyruvate/pyruvate domain"/>
    <property type="match status" value="1"/>
</dbReference>
<dbReference type="OrthoDB" id="425211at2759"/>
<dbReference type="VEuPathDB" id="FungiDB:TRICI_005503"/>
<gene>
    <name evidence="6" type="ORF">TRICI_005503</name>
</gene>
<dbReference type="GO" id="GO:0000287">
    <property type="term" value="F:magnesium ion binding"/>
    <property type="evidence" value="ECO:0007669"/>
    <property type="project" value="TreeGrafter"/>
</dbReference>
<dbReference type="CDD" id="cd06557">
    <property type="entry name" value="KPHMT-like"/>
    <property type="match status" value="1"/>
</dbReference>
<comment type="caution">
    <text evidence="6">The sequence shown here is derived from an EMBL/GenBank/DDBJ whole genome shotgun (WGS) entry which is preliminary data.</text>
</comment>
<comment type="similarity">
    <text evidence="2">Belongs to the PanB family.</text>
</comment>
<dbReference type="Gene3D" id="3.20.20.60">
    <property type="entry name" value="Phosphoenolpyruvate-binding domains"/>
    <property type="match status" value="2"/>
</dbReference>
<evidence type="ECO:0000313" key="6">
    <source>
        <dbReference type="EMBL" id="KAA8904453.1"/>
    </source>
</evidence>
<dbReference type="AlphaFoldDB" id="A0A642US24"/>
<dbReference type="GO" id="GO:0003864">
    <property type="term" value="F:3-methyl-2-oxobutanoate hydroxymethyltransferase activity"/>
    <property type="evidence" value="ECO:0007669"/>
    <property type="project" value="UniProtKB-EC"/>
</dbReference>
<accession>A0A642US24</accession>
<evidence type="ECO:0000256" key="3">
    <source>
        <dbReference type="ARBA" id="ARBA00012618"/>
    </source>
</evidence>
<reference evidence="6" key="1">
    <citation type="journal article" date="2019" name="G3 (Bethesda)">
        <title>Genome Assemblies of Two Rare Opportunistic Yeast Pathogens: Diutina rugosa (syn. Candida rugosa) and Trichomonascus ciferrii (syn. Candida ciferrii).</title>
        <authorList>
            <person name="Mixao V."/>
            <person name="Saus E."/>
            <person name="Hansen A.P."/>
            <person name="Lass-Florl C."/>
            <person name="Gabaldon T."/>
        </authorList>
    </citation>
    <scope>NUCLEOTIDE SEQUENCE</scope>
    <source>
        <strain evidence="6">CBS 4856</strain>
    </source>
</reference>
<dbReference type="GO" id="GO:0005739">
    <property type="term" value="C:mitochondrion"/>
    <property type="evidence" value="ECO:0007669"/>
    <property type="project" value="TreeGrafter"/>
</dbReference>
<dbReference type="PANTHER" id="PTHR20881:SF0">
    <property type="entry name" value="3-METHYL-2-OXOBUTANOATE HYDROXYMETHYLTRANSFERASE"/>
    <property type="match status" value="1"/>
</dbReference>
<evidence type="ECO:0000256" key="1">
    <source>
        <dbReference type="ARBA" id="ARBA00005033"/>
    </source>
</evidence>
<comment type="pathway">
    <text evidence="1">Cofactor biosynthesis; (R)-pantothenate biosynthesis; (R)-pantoate from 3-methyl-2-oxobutanoate: step 1/2.</text>
</comment>
<keyword evidence="7" id="KW-1185">Reference proteome</keyword>
<dbReference type="Proteomes" id="UP000761534">
    <property type="component" value="Unassembled WGS sequence"/>
</dbReference>
<dbReference type="Pfam" id="PF02548">
    <property type="entry name" value="Pantoate_transf"/>
    <property type="match status" value="1"/>
</dbReference>
<dbReference type="GO" id="GO:0015940">
    <property type="term" value="P:pantothenate biosynthetic process"/>
    <property type="evidence" value="ECO:0007669"/>
    <property type="project" value="UniProtKB-UniPathway"/>
</dbReference>
<keyword evidence="4" id="KW-0808">Transferase</keyword>
<dbReference type="EC" id="2.1.2.11" evidence="3"/>
<evidence type="ECO:0000313" key="7">
    <source>
        <dbReference type="Proteomes" id="UP000761534"/>
    </source>
</evidence>